<dbReference type="SUPFAM" id="SSF63446">
    <property type="entry name" value="Type I dockerin domain"/>
    <property type="match status" value="1"/>
</dbReference>
<dbReference type="EMBL" id="SJPI01000005">
    <property type="protein sequence ID" value="TWT47921.1"/>
    <property type="molecule type" value="Genomic_DNA"/>
</dbReference>
<dbReference type="Proteomes" id="UP000316598">
    <property type="component" value="Unassembled WGS sequence"/>
</dbReference>
<dbReference type="OrthoDB" id="9805017at2"/>
<dbReference type="InterPro" id="IPR036439">
    <property type="entry name" value="Dockerin_dom_sf"/>
</dbReference>
<keyword evidence="2" id="KW-1185">Reference proteome</keyword>
<gene>
    <name evidence="1" type="ORF">Pla22_51970</name>
</gene>
<protein>
    <submittedName>
        <fullName evidence="1">Dockerin type I repeat protein</fullName>
    </submittedName>
</protein>
<dbReference type="Pfam" id="PF00404">
    <property type="entry name" value="Dockerin_1"/>
    <property type="match status" value="2"/>
</dbReference>
<organism evidence="1 2">
    <name type="scientific">Rubripirellula amarantea</name>
    <dbReference type="NCBI Taxonomy" id="2527999"/>
    <lineage>
        <taxon>Bacteria</taxon>
        <taxon>Pseudomonadati</taxon>
        <taxon>Planctomycetota</taxon>
        <taxon>Planctomycetia</taxon>
        <taxon>Pirellulales</taxon>
        <taxon>Pirellulaceae</taxon>
        <taxon>Rubripirellula</taxon>
    </lineage>
</organism>
<name>A0A5C5WCX7_9BACT</name>
<accession>A0A5C5WCX7</accession>
<comment type="caution">
    <text evidence="1">The sequence shown here is derived from an EMBL/GenBank/DDBJ whole genome shotgun (WGS) entry which is preliminary data.</text>
</comment>
<evidence type="ECO:0000313" key="2">
    <source>
        <dbReference type="Proteomes" id="UP000316598"/>
    </source>
</evidence>
<reference evidence="1 2" key="1">
    <citation type="submission" date="2019-02" db="EMBL/GenBank/DDBJ databases">
        <title>Deep-cultivation of Planctomycetes and their phenomic and genomic characterization uncovers novel biology.</title>
        <authorList>
            <person name="Wiegand S."/>
            <person name="Jogler M."/>
            <person name="Boedeker C."/>
            <person name="Pinto D."/>
            <person name="Vollmers J."/>
            <person name="Rivas-Marin E."/>
            <person name="Kohn T."/>
            <person name="Peeters S.H."/>
            <person name="Heuer A."/>
            <person name="Rast P."/>
            <person name="Oberbeckmann S."/>
            <person name="Bunk B."/>
            <person name="Jeske O."/>
            <person name="Meyerdierks A."/>
            <person name="Storesund J.E."/>
            <person name="Kallscheuer N."/>
            <person name="Luecker S."/>
            <person name="Lage O.M."/>
            <person name="Pohl T."/>
            <person name="Merkel B.J."/>
            <person name="Hornburger P."/>
            <person name="Mueller R.-W."/>
            <person name="Bruemmer F."/>
            <person name="Labrenz M."/>
            <person name="Spormann A.M."/>
            <person name="Op Den Camp H."/>
            <person name="Overmann J."/>
            <person name="Amann R."/>
            <person name="Jetten M.S.M."/>
            <person name="Mascher T."/>
            <person name="Medema M.H."/>
            <person name="Devos D.P."/>
            <person name="Kaster A.-K."/>
            <person name="Ovreas L."/>
            <person name="Rohde M."/>
            <person name="Galperin M.Y."/>
            <person name="Jogler C."/>
        </authorList>
    </citation>
    <scope>NUCLEOTIDE SEQUENCE [LARGE SCALE GENOMIC DNA]</scope>
    <source>
        <strain evidence="1 2">Pla22</strain>
    </source>
</reference>
<sequence length="2883" mass="308041">MLFDRKLQRSTSTSMSRRRLPRRLRTEVLERRELLAAEVFEARLDAWIADGEVRLTGPESREAIVQVGQVFDLAVSYRDLRDGGHGAFAFGVDLAASLPDALTPALTETQRLVVPLLPADLSRGRWDVRVGDALTRIPIEEFRDDAAAALQSALVRLGYGPEQVAVRRSGLASGETLLEIRYRGSGLIGVDVPPPSLNLIAATTTNQQVRISATVESIDAKRADGSVNPAAVAANLIFNGREAFGRQSFEAAVGGRYDATFGLDELTVVGGWSTPSAVAGQWIEAFRMPVYINRPVASLDIALDAAEAPDAVLAYGDDLAVAPEALGLNGAGSAIAIQAVGSLDDSLINEFYFSAIGDSGRRGLYVSDGVTTRLIADESNGVSLNPAEMVYHADRLYFTAADGRGGRELFATDGASSVKMVADLSGTVSSNPLHLTVVGDDLYFTARRIDEQRELYVLRGSSQRVEPLGDLNESTSSQPGNLTAVDSRLFFTAVDSDGQRELYVSDGSDVGTRRVHNISGSMNSDPADMVPFGDELFFTANYGQDSNGQVLRRLYRTDGTASGTRVVLDGNRGGPNSNPRSLLVFDDHLFFIRTDADGVDRMYRSDAAGSPAVIPSLAGVTEIVSTGARLYAAASLGNQTELYAASKFDSPMTLVRDVSGRLSSDPRNLTAINRRLAYTAALPSGERELFHSAGTARSTSLVANLSATTSADPSLLTAVGNRMAFLAEDENGKFVLHFTGFRRGNTVAIESSLQGPFQRPSQIVAGGLAKDQIFANRTGSRNAAGPLTIATPPAAAEFQIAADTNGDGTVSAIDALLVVNSLRQDALSLSSPISSESRLVTSGDISEWQEIVGSDSQLDVNQDGTVSAIDALLVINSLRSQSSAMPIEATPKMESAAVSRSAVSFVTGGYFADGEGPFQNAGNPMDVDGDGVVSLLDPLRLINELHRQQASAGGEALAGMALDVSGNGRLEPRDAILALNEYRTARSQIAVALSHDTAEHDDTPLDRRTHDLGITGGISRTDSRALFVSLGDSGDWVDASAHVGADGRFEITDAALRSLLSDAVPLGQTTVRVAGDAAGSGIQELTIDSLNRPPRIEAVPNQTMTFGQTELIIPVTGFDPDGDPLQWFGFATVENPLHQVRETYGLREVGEQYFNLSGLSEKWLFSDNGQAYLLMPNGDMVRWAGDYESTAVRETLEASLGTEVYDDPTLLTLAAPRIAASASVTVTDGAVTITPQTGSVGTIRVTVLAGDAENSSATSFDVTIDPPDSADARIFNSIESIRRAASDLEMADVPEFIAQIDVALVEGEFDDAASASLQGLQRQLATLHNQWFANQDAADAWNADQLAAGQRDLAHTEAITAELDQLIDSFEAALVTQASNLGVPQNPNPSLAPIFVTGVADGQVITLVPGQELLLDLTAIHPTGLAHYQYEMLNHDLNDPALGYMIRNNRGEFHWYPDSATSGEYQFRVTVETLLPSAARSIEFTVRFAPPPQPSFTTRVHPPVITDGGNDRVRVDVIDASVPGGALGRVDIYQDTNDNGVWDMSDMRLATDEDPVGGWGDDVKPVVTPNQTSIRLFAKSRALGFTEFDTDDVGVVDIAVTPTLRLDAPALEVAGPVEFLYASWAREDRLIAKYGAGNAVILDYGSSGIVARRLTNVTAANGGTPVGGPISLPVTGRIQGTETMKVVADAMGNALIISEGSIQQTDGQYLPAIVGMRLPAGASSVEAPVVLAQATAEDGFSDLAASVSVNDAGQGVVTWQSYFFPERTYFRTLSTLDAPLTGTLGSIQRLDFASEDGAGGELDVVVVNDAGEFMIAYTPWIVRGNVADPAGFQVSAGIDYPSHAGILPDGRGVLVDDDAIYTTDDQGNLIGTPYPVPGSYPRSFEIDGNDITLRWGNNPIQSQRYSFGSQQPVSFAASPIVVGLGGWNAGGLDSVVSADIQVSIQGVGDANPTPLAVYLSHDDVIDDSDRLISLTQTPVLVEGQTTTLNLLVDVPPSEDPFWNHGNTDLRLIASLPNNGQQATSTVGYVNLDPVQAFVSGTAVTSFDVAPTPYFPAPLGARDWIDPAVATDQLGAAATSNVDQMRLIGRQFIAAADQLAASTQPWSPLRNAIDSVARDMQARIDALLLQTLLPIQAQQAAADSAQQRLNETIAAANRDANEDLAGPLALAKQLVDSRDSRLDEIRASRATRIVDTRNRLSASIATIDADLAAANASAESVERLEQQYGPGGVFSLYRPAGEHTAFGLNPLSAAVGCASDPLACGRDLYRRGGDYISTRYQTVRDAAIELRSQLVDQLDHIAATVGSEINRAISRVNSEVNSAVVAFNDLRRGVLRTRDEFIAQAEAEYRRSIDELSSVMDEVTDLRAAALPAFERVGQIGRDATDRLREAGGVIDSLRNFDPQSLNPVLNSSTSASFDISQTYFVDTVIGGIVDSLDPAVAGAKSFAGEVADWVTSTGGRESNWTKKEPLILDGWTAQDAAKIATEPVIAYSVKNDFTFATNLQNASTSFEVEIGAGLSYDSRKLFEILEGKLSIPDLDPIEAISAFSPVRPVITNNYEQVRAGVFDEFGGQNVYFSSRRFVQKMGLGTAVEAAFETFSTAGQQAEDAFRDLADTLRLEMNDVLAWLQIRGEQQLDSLVPDLMRSILYAQPIVLPHMEIRWTPVTFNYELQLNPAIGQLASLVEPVSPVDFEYWAQQLLAGLPLDVDVNQGGFAIIWTDPTPGDSTDPSAIDADVDGYLDEFDFDGFSGELLDARRMSLVLADLIGDVPDEVGQLLQLMTSQIAGASQFENQFATRIADALGIDRDLIQLNRDRGEVIINLLGTSAATNLESLLNPITFGNQGKARLTRMELNLTNFSIDIAGTLCHEHSWGSIADVVDRYVS</sequence>
<dbReference type="GO" id="GO:0004553">
    <property type="term" value="F:hydrolase activity, hydrolyzing O-glycosyl compounds"/>
    <property type="evidence" value="ECO:0007669"/>
    <property type="project" value="InterPro"/>
</dbReference>
<evidence type="ECO:0000313" key="1">
    <source>
        <dbReference type="EMBL" id="TWT47921.1"/>
    </source>
</evidence>
<dbReference type="SUPFAM" id="SSF82171">
    <property type="entry name" value="DPP6 N-terminal domain-like"/>
    <property type="match status" value="1"/>
</dbReference>
<dbReference type="InterPro" id="IPR002105">
    <property type="entry name" value="Dockerin_1_rpt"/>
</dbReference>
<proteinExistence type="predicted"/>
<dbReference type="GO" id="GO:0000272">
    <property type="term" value="P:polysaccharide catabolic process"/>
    <property type="evidence" value="ECO:0007669"/>
    <property type="project" value="InterPro"/>
</dbReference>
<dbReference type="Gene3D" id="1.10.1330.10">
    <property type="entry name" value="Dockerin domain"/>
    <property type="match status" value="1"/>
</dbReference>